<feature type="transmembrane region" description="Helical" evidence="1">
    <location>
        <begin position="18"/>
        <end position="39"/>
    </location>
</feature>
<evidence type="ECO:0000313" key="2">
    <source>
        <dbReference type="EMBL" id="SDA37976.1"/>
    </source>
</evidence>
<keyword evidence="1" id="KW-0812">Transmembrane</keyword>
<feature type="transmembrane region" description="Helical" evidence="1">
    <location>
        <begin position="200"/>
        <end position="222"/>
    </location>
</feature>
<evidence type="ECO:0000313" key="4">
    <source>
        <dbReference type="Proteomes" id="UP000181860"/>
    </source>
</evidence>
<dbReference type="Proteomes" id="UP001242513">
    <property type="component" value="Chromosome"/>
</dbReference>
<gene>
    <name evidence="3" type="ORF">QEJ78_03160</name>
    <name evidence="2" type="ORF">SAMN02983011_00195</name>
</gene>
<dbReference type="AlphaFoldDB" id="A0AAX3UFH9"/>
<sequence>MTNFGQLFKQMWSQKWKYLYLIFLINLFAVVFISVFALITKNYNLFFFYSTDHDLGHFWQSNFINLTMLFDLAFCATMCWQNEKINTSQTRHLIPVDDRKIYIANITSSLIACGVFFFLQQVVNTILLIPTQGMQSLAYVFQGFGLYPRTFPGITNSSQTSFIFYWFFIVLIILSIYFFVSLINFVSKIISDELPFKSTLWIRLLIIAVLVITGVYLASIILPHLENFIDAKQRTLQIYDPVWLDDIFLVGINIIVGLLDLWLVKKWIEPKIVNR</sequence>
<dbReference type="EMBL" id="FMXC01000001">
    <property type="protein sequence ID" value="SDA37976.1"/>
    <property type="molecule type" value="Genomic_DNA"/>
</dbReference>
<evidence type="ECO:0000313" key="3">
    <source>
        <dbReference type="EMBL" id="WGO86475.1"/>
    </source>
</evidence>
<feature type="transmembrane region" description="Helical" evidence="1">
    <location>
        <begin position="162"/>
        <end position="180"/>
    </location>
</feature>
<evidence type="ECO:0008006" key="6">
    <source>
        <dbReference type="Google" id="ProtNLM"/>
    </source>
</evidence>
<dbReference type="Proteomes" id="UP000181860">
    <property type="component" value="Unassembled WGS sequence"/>
</dbReference>
<reference evidence="3" key="2">
    <citation type="journal article" date="2022" name="Food Funct.">
        <title>Lactobacillus kefiranofaciens ZW18 from Kefir enhances the anti-tumor effect of anti-programmed cell death 1 (PD-1) immunotherapy by modulating the gut microbiota.</title>
        <authorList>
            <person name="Zhao J."/>
            <person name="Wang Y."/>
            <person name="Wang J."/>
            <person name="Lv M."/>
            <person name="Zhou C."/>
            <person name="Jia L."/>
            <person name="Geng W."/>
        </authorList>
    </citation>
    <scope>NUCLEOTIDE SEQUENCE</scope>
    <source>
        <strain evidence="3">ZW18</strain>
    </source>
</reference>
<evidence type="ECO:0000313" key="5">
    <source>
        <dbReference type="Proteomes" id="UP001242513"/>
    </source>
</evidence>
<keyword evidence="1" id="KW-1133">Transmembrane helix</keyword>
<dbReference type="RefSeq" id="WP_013853989.1">
    <property type="nucleotide sequence ID" value="NZ_CP061341.1"/>
</dbReference>
<organism evidence="3 5">
    <name type="scientific">Lactobacillus kefiranofaciens</name>
    <dbReference type="NCBI Taxonomy" id="267818"/>
    <lineage>
        <taxon>Bacteria</taxon>
        <taxon>Bacillati</taxon>
        <taxon>Bacillota</taxon>
        <taxon>Bacilli</taxon>
        <taxon>Lactobacillales</taxon>
        <taxon>Lactobacillaceae</taxon>
        <taxon>Lactobacillus</taxon>
    </lineage>
</organism>
<feature type="transmembrane region" description="Helical" evidence="1">
    <location>
        <begin position="59"/>
        <end position="80"/>
    </location>
</feature>
<accession>A0AAX3UFH9</accession>
<reference evidence="2 4" key="1">
    <citation type="submission" date="2016-10" db="EMBL/GenBank/DDBJ databases">
        <authorList>
            <person name="Varghese N."/>
            <person name="Submissions S."/>
        </authorList>
    </citation>
    <scope>NUCLEOTIDE SEQUENCE [LARGE SCALE GENOMIC DNA]</scope>
    <source>
        <strain evidence="2 4">ATCC 43761</strain>
    </source>
</reference>
<name>A0AAX3UFH9_9LACO</name>
<keyword evidence="4" id="KW-1185">Reference proteome</keyword>
<evidence type="ECO:0000256" key="1">
    <source>
        <dbReference type="SAM" id="Phobius"/>
    </source>
</evidence>
<protein>
    <recommendedName>
        <fullName evidence="6">ABC transporter permease</fullName>
    </recommendedName>
</protein>
<feature type="transmembrane region" description="Helical" evidence="1">
    <location>
        <begin position="101"/>
        <end position="119"/>
    </location>
</feature>
<feature type="transmembrane region" description="Helical" evidence="1">
    <location>
        <begin position="242"/>
        <end position="264"/>
    </location>
</feature>
<dbReference type="GeneID" id="72686809"/>
<proteinExistence type="predicted"/>
<dbReference type="EMBL" id="CP123735">
    <property type="protein sequence ID" value="WGO86475.1"/>
    <property type="molecule type" value="Genomic_DNA"/>
</dbReference>
<reference evidence="3" key="3">
    <citation type="submission" date="2023-04" db="EMBL/GenBank/DDBJ databases">
        <authorList>
            <person name="Wang Y."/>
        </authorList>
    </citation>
    <scope>NUCLEOTIDE SEQUENCE</scope>
    <source>
        <strain evidence="3">ZW18</strain>
    </source>
</reference>
<keyword evidence="1" id="KW-0472">Membrane</keyword>